<organism evidence="2 3">
    <name type="scientific">Roseinatronobacter domitianus</name>
    <dbReference type="NCBI Taxonomy" id="2940293"/>
    <lineage>
        <taxon>Bacteria</taxon>
        <taxon>Pseudomonadati</taxon>
        <taxon>Pseudomonadota</taxon>
        <taxon>Alphaproteobacteria</taxon>
        <taxon>Rhodobacterales</taxon>
        <taxon>Paracoccaceae</taxon>
        <taxon>Roseinatronobacter</taxon>
    </lineage>
</organism>
<keyword evidence="3" id="KW-1185">Reference proteome</keyword>
<sequence>MSDASAPNDKIVEHYRERAERDARARKKRDLLAQKFGDPTCPCNDTPPPDPEIEESVTVWDSESRGPRYWDEATQTLHIVQTSATDGVQIQYTGPTPPTEMDVYCNGILKARLGGGTQWSYNVTYHPPKAPYASVKTLTAPFKDLLTFAADVSTWEFRATGFTATVLVYNPDQWSFKATVPPLFESQKIHREWRGKDGTSGTSDTHTIKTHSLSGTAETRSTESRSYRDQSGAKTEEQTASDSWTNRKGDSVSEDERISQTVRADGGTTTTQETETRLNMRDGRSATETDRTSESLSADGRSRSNETIMSASQSDGKTTKTLEMSGLALKNIAYVEGQGYVETSVAYEEHTTKETENGMNLSGLGSDIFTLTCNTRRQDFPALQMLAVVFRLAQSLQDIKDTIRNIVPEIGWSWDFSYSFLDGEISLDWGWQERDAGHAKSHDVFYNLSTSGEITLVKAGGKIGVGIMAYGIGAQAMLSADGAFKLTIPGLSFEIDRDGPEFAQSDKIGEVTGTFTVSAYINVSAGDIVSATGGVRGNLLKATGAGHMDRGQDFYIATEVRFDGVDLYATVTTARVFNKDFTTPLLGPKNLGKHDFLRASKMPEDPALGFAEIKTAVEDAFTRRWYQFNYSFYQTTVEREEIYKFFLPTGRYEYVEKQSKVDADDVYTLITKKIYENRTTLEMKPRTIEGIVQVIYNGITQNDDTQKIDLEVVFDALSSGDLEAAISAAACPIKRAKSSVGA</sequence>
<feature type="region of interest" description="Disordered" evidence="1">
    <location>
        <begin position="1"/>
        <end position="54"/>
    </location>
</feature>
<feature type="region of interest" description="Disordered" evidence="1">
    <location>
        <begin position="191"/>
        <end position="319"/>
    </location>
</feature>
<dbReference type="Proteomes" id="UP001202550">
    <property type="component" value="Unassembled WGS sequence"/>
</dbReference>
<dbReference type="EMBL" id="JALZWP010000009">
    <property type="protein sequence ID" value="MCL1629220.1"/>
    <property type="molecule type" value="Genomic_DNA"/>
</dbReference>
<feature type="compositionally biased region" description="Basic and acidic residues" evidence="1">
    <location>
        <begin position="274"/>
        <end position="293"/>
    </location>
</feature>
<evidence type="ECO:0000256" key="1">
    <source>
        <dbReference type="SAM" id="MobiDB-lite"/>
    </source>
</evidence>
<evidence type="ECO:0000313" key="2">
    <source>
        <dbReference type="EMBL" id="MCL1629220.1"/>
    </source>
</evidence>
<reference evidence="2 3" key="1">
    <citation type="submission" date="2022-05" db="EMBL/GenBank/DDBJ databases">
        <title>Seasonal and diel survey of microbial diversity of the Tyrrhenian coast.</title>
        <authorList>
            <person name="Gattoni G."/>
            <person name="Corral P."/>
        </authorList>
    </citation>
    <scope>NUCLEOTIDE SEQUENCE [LARGE SCALE GENOMIC DNA]</scope>
    <source>
        <strain evidence="2 3">V10</strain>
    </source>
</reference>
<feature type="compositionally biased region" description="Polar residues" evidence="1">
    <location>
        <begin position="305"/>
        <end position="319"/>
    </location>
</feature>
<accession>A0ABT0M2Y5</accession>
<feature type="compositionally biased region" description="Basic and acidic residues" evidence="1">
    <location>
        <begin position="10"/>
        <end position="23"/>
    </location>
</feature>
<dbReference type="RefSeq" id="WP_249058693.1">
    <property type="nucleotide sequence ID" value="NZ_JALZWP010000009.1"/>
</dbReference>
<feature type="compositionally biased region" description="Polar residues" evidence="1">
    <location>
        <begin position="199"/>
        <end position="219"/>
    </location>
</feature>
<protein>
    <submittedName>
        <fullName evidence="2">Uncharacterized protein</fullName>
    </submittedName>
</protein>
<gene>
    <name evidence="2" type="ORF">M3N55_10790</name>
</gene>
<comment type="caution">
    <text evidence="2">The sequence shown here is derived from an EMBL/GenBank/DDBJ whole genome shotgun (WGS) entry which is preliminary data.</text>
</comment>
<name>A0ABT0M2Y5_9RHOB</name>
<evidence type="ECO:0000313" key="3">
    <source>
        <dbReference type="Proteomes" id="UP001202550"/>
    </source>
</evidence>
<proteinExistence type="predicted"/>
<feature type="compositionally biased region" description="Basic and acidic residues" evidence="1">
    <location>
        <begin position="245"/>
        <end position="258"/>
    </location>
</feature>